<comment type="similarity">
    <text evidence="1">Belongs to the GST superfamily.</text>
</comment>
<evidence type="ECO:0000256" key="1">
    <source>
        <dbReference type="ARBA" id="ARBA00007409"/>
    </source>
</evidence>
<dbReference type="PANTHER" id="PTHR44051:SF8">
    <property type="entry name" value="GLUTATHIONE S-TRANSFERASE GSTA"/>
    <property type="match status" value="1"/>
</dbReference>
<keyword evidence="5" id="KW-1185">Reference proteome</keyword>
<dbReference type="Gene3D" id="3.40.30.10">
    <property type="entry name" value="Glutaredoxin"/>
    <property type="match status" value="1"/>
</dbReference>
<dbReference type="SFLD" id="SFLDS00019">
    <property type="entry name" value="Glutathione_Transferase_(cytos"/>
    <property type="match status" value="1"/>
</dbReference>
<dbReference type="PROSITE" id="PS50405">
    <property type="entry name" value="GST_CTER"/>
    <property type="match status" value="1"/>
</dbReference>
<organism evidence="4 5">
    <name type="scientific">Neofusicoccum ribis</name>
    <dbReference type="NCBI Taxonomy" id="45134"/>
    <lineage>
        <taxon>Eukaryota</taxon>
        <taxon>Fungi</taxon>
        <taxon>Dikarya</taxon>
        <taxon>Ascomycota</taxon>
        <taxon>Pezizomycotina</taxon>
        <taxon>Dothideomycetes</taxon>
        <taxon>Dothideomycetes incertae sedis</taxon>
        <taxon>Botryosphaeriales</taxon>
        <taxon>Botryosphaeriaceae</taxon>
        <taxon>Neofusicoccum</taxon>
    </lineage>
</organism>
<reference evidence="4 5" key="1">
    <citation type="submission" date="2024-02" db="EMBL/GenBank/DDBJ databases">
        <title>De novo assembly and annotation of 12 fungi associated with fruit tree decline syndrome in Ontario, Canada.</title>
        <authorList>
            <person name="Sulman M."/>
            <person name="Ellouze W."/>
            <person name="Ilyukhin E."/>
        </authorList>
    </citation>
    <scope>NUCLEOTIDE SEQUENCE [LARGE SCALE GENOMIC DNA]</scope>
    <source>
        <strain evidence="4 5">M1-105</strain>
    </source>
</reference>
<dbReference type="Proteomes" id="UP001521116">
    <property type="component" value="Unassembled WGS sequence"/>
</dbReference>
<dbReference type="InterPro" id="IPR010987">
    <property type="entry name" value="Glutathione-S-Trfase_C-like"/>
</dbReference>
<gene>
    <name evidence="4" type="ORF">SLS56_009517</name>
</gene>
<proteinExistence type="inferred from homology"/>
<feature type="domain" description="GST N-terminal" evidence="2">
    <location>
        <begin position="4"/>
        <end position="89"/>
    </location>
</feature>
<dbReference type="InterPro" id="IPR040079">
    <property type="entry name" value="Glutathione_S-Trfase"/>
</dbReference>
<evidence type="ECO:0000313" key="4">
    <source>
        <dbReference type="EMBL" id="KAL1620747.1"/>
    </source>
</evidence>
<dbReference type="EMBL" id="JAJVDC020000163">
    <property type="protein sequence ID" value="KAL1620747.1"/>
    <property type="molecule type" value="Genomic_DNA"/>
</dbReference>
<comment type="caution">
    <text evidence="4">The sequence shown here is derived from an EMBL/GenBank/DDBJ whole genome shotgun (WGS) entry which is preliminary data.</text>
</comment>
<name>A0ABR3SHV3_9PEZI</name>
<dbReference type="PANTHER" id="PTHR44051">
    <property type="entry name" value="GLUTATHIONE S-TRANSFERASE-RELATED"/>
    <property type="match status" value="1"/>
</dbReference>
<accession>A0ABR3SHV3</accession>
<dbReference type="InterPro" id="IPR004045">
    <property type="entry name" value="Glutathione_S-Trfase_N"/>
</dbReference>
<protein>
    <recommendedName>
        <fullName evidence="6">Glutathione S-transferase</fullName>
    </recommendedName>
</protein>
<sequence>MPTTQPNLLYDGEAANTYAVRLFILERGGLSLSVRTIDVASLENRKPPYRTTVNRRGEAPALRIGNGGFVLTEITAVCEHLDEVAGGGRSLLGATPLERAEMRMWLRRVDLEIAQPVVVWFRNAPESVGLYRGHRVPSPEARLSQVVAVNRLLNLLDEEQEGKTRLCGDRFSAADVHFYGLVMLMVMGPAGWVRSPGGRNVEAYFERMEGGGAGGVEAV</sequence>
<dbReference type="Gene3D" id="1.20.1050.10">
    <property type="match status" value="1"/>
</dbReference>
<dbReference type="SUPFAM" id="SSF47616">
    <property type="entry name" value="GST C-terminal domain-like"/>
    <property type="match status" value="1"/>
</dbReference>
<dbReference type="PROSITE" id="PS50404">
    <property type="entry name" value="GST_NTER"/>
    <property type="match status" value="1"/>
</dbReference>
<dbReference type="InterPro" id="IPR036282">
    <property type="entry name" value="Glutathione-S-Trfase_C_sf"/>
</dbReference>
<dbReference type="InterPro" id="IPR036249">
    <property type="entry name" value="Thioredoxin-like_sf"/>
</dbReference>
<evidence type="ECO:0008006" key="6">
    <source>
        <dbReference type="Google" id="ProtNLM"/>
    </source>
</evidence>
<evidence type="ECO:0000313" key="5">
    <source>
        <dbReference type="Proteomes" id="UP001521116"/>
    </source>
</evidence>
<dbReference type="InterPro" id="IPR004046">
    <property type="entry name" value="GST_C"/>
</dbReference>
<dbReference type="SUPFAM" id="SSF52833">
    <property type="entry name" value="Thioredoxin-like"/>
    <property type="match status" value="1"/>
</dbReference>
<dbReference type="Pfam" id="PF00043">
    <property type="entry name" value="GST_C"/>
    <property type="match status" value="1"/>
</dbReference>
<evidence type="ECO:0000259" key="3">
    <source>
        <dbReference type="PROSITE" id="PS50405"/>
    </source>
</evidence>
<evidence type="ECO:0000259" key="2">
    <source>
        <dbReference type="PROSITE" id="PS50404"/>
    </source>
</evidence>
<feature type="domain" description="GST C-terminal" evidence="3">
    <location>
        <begin position="95"/>
        <end position="219"/>
    </location>
</feature>